<dbReference type="RefSeq" id="WP_205293875.1">
    <property type="nucleotide sequence ID" value="NZ_CP070368.1"/>
</dbReference>
<dbReference type="Gene3D" id="2.60.120.600">
    <property type="entry name" value="Domain of unknown function DUF1214, C-terminal domain"/>
    <property type="match status" value="1"/>
</dbReference>
<evidence type="ECO:0000259" key="3">
    <source>
        <dbReference type="Pfam" id="PF06863"/>
    </source>
</evidence>
<name>A0ABX7JGQ6_9RHOB</name>
<gene>
    <name evidence="4" type="ORF">JWJ88_09730</name>
</gene>
<dbReference type="Proteomes" id="UP000663629">
    <property type="component" value="Chromosome 1"/>
</dbReference>
<dbReference type="PANTHER" id="PTHR36509:SF2">
    <property type="entry name" value="BLL3101 PROTEIN"/>
    <property type="match status" value="1"/>
</dbReference>
<dbReference type="SUPFAM" id="SSF160935">
    <property type="entry name" value="VPA0735-like"/>
    <property type="match status" value="1"/>
</dbReference>
<feature type="chain" id="PRO_5046916675" evidence="1">
    <location>
        <begin position="23"/>
        <end position="339"/>
    </location>
</feature>
<keyword evidence="5" id="KW-1185">Reference proteome</keyword>
<sequence>MQNMIFRTLAFGMMTVATSAFAEPVAVNTDNFIRAESDLYFSGVVANGGFGKLDHTREIAPLDKQTVIRLNRDTLYSSGVFDLDAGPVTVTLPELGGRFVSMQVIDEDHFTHDVHYEAGTYTLTRDAIGTRYVLLALRLLADPSDPDDLAKVHALQDAIRVEQDAQGSFDVPEWDQASQNATRKALLELAAGLPDTARMFGSKDQVDPVRRLIGAALGWGGNPDADALYLNRTEADNDGQTVYRVQVGTVPVKSFWSISVYNADGYFTPNELNAYTVNDITAQPDADGGVTVQFGGCDSEVPNCLPITEGWNWMVRLYRPGPEILSGAWQFPQAQKVAP</sequence>
<keyword evidence="1" id="KW-0732">Signal</keyword>
<feature type="signal peptide" evidence="1">
    <location>
        <begin position="1"/>
        <end position="22"/>
    </location>
</feature>
<dbReference type="PANTHER" id="PTHR36509">
    <property type="entry name" value="BLL3101 PROTEIN"/>
    <property type="match status" value="1"/>
</dbReference>
<dbReference type="InterPro" id="IPR010679">
    <property type="entry name" value="DUF1254"/>
</dbReference>
<dbReference type="Pfam" id="PF06742">
    <property type="entry name" value="DUF1214"/>
    <property type="match status" value="1"/>
</dbReference>
<dbReference type="InterPro" id="IPR037050">
    <property type="entry name" value="DUF1254_sf"/>
</dbReference>
<protein>
    <submittedName>
        <fullName evidence="4">DUF1254 domain-containing protein</fullName>
    </submittedName>
</protein>
<evidence type="ECO:0000256" key="1">
    <source>
        <dbReference type="SAM" id="SignalP"/>
    </source>
</evidence>
<reference evidence="4 5" key="1">
    <citation type="submission" date="2021-02" db="EMBL/GenBank/DDBJ databases">
        <title>Paracoccus methylovroum sp.nov., a new methanol and methylamine utilizing methylotrophic denitrifer.</title>
        <authorList>
            <person name="Timsy T."/>
            <person name="Behrendt U."/>
            <person name="Ulrich A."/>
            <person name="Spanner T."/>
            <person name="Foesel B.U."/>
            <person name="Horn M.A."/>
            <person name="Kolb S."/>
        </authorList>
    </citation>
    <scope>NUCLEOTIDE SEQUENCE [LARGE SCALE GENOMIC DNA]</scope>
    <source>
        <strain evidence="4 5">H4-D09</strain>
    </source>
</reference>
<evidence type="ECO:0000313" key="5">
    <source>
        <dbReference type="Proteomes" id="UP000663629"/>
    </source>
</evidence>
<dbReference type="EMBL" id="CP070368">
    <property type="protein sequence ID" value="QRZ12869.1"/>
    <property type="molecule type" value="Genomic_DNA"/>
</dbReference>
<dbReference type="InterPro" id="IPR010621">
    <property type="entry name" value="DUF1214"/>
</dbReference>
<dbReference type="InterPro" id="IPR037049">
    <property type="entry name" value="DUF1214_C_sf"/>
</dbReference>
<dbReference type="Pfam" id="PF06863">
    <property type="entry name" value="DUF1254"/>
    <property type="match status" value="1"/>
</dbReference>
<evidence type="ECO:0000313" key="4">
    <source>
        <dbReference type="EMBL" id="QRZ12869.1"/>
    </source>
</evidence>
<accession>A0ABX7JGQ6</accession>
<dbReference type="Gene3D" id="2.60.40.1610">
    <property type="entry name" value="Domain of unknown function DUF1254"/>
    <property type="match status" value="1"/>
</dbReference>
<organism evidence="4 5">
    <name type="scientific">Paracoccus methylovorus</name>
    <dbReference type="NCBI Taxonomy" id="2812658"/>
    <lineage>
        <taxon>Bacteria</taxon>
        <taxon>Pseudomonadati</taxon>
        <taxon>Pseudomonadota</taxon>
        <taxon>Alphaproteobacteria</taxon>
        <taxon>Rhodobacterales</taxon>
        <taxon>Paracoccaceae</taxon>
        <taxon>Paracoccus</taxon>
    </lineage>
</organism>
<proteinExistence type="predicted"/>
<feature type="domain" description="DUF1254" evidence="3">
    <location>
        <begin position="52"/>
        <end position="162"/>
    </location>
</feature>
<feature type="domain" description="DUF1214" evidence="2">
    <location>
        <begin position="234"/>
        <end position="321"/>
    </location>
</feature>
<evidence type="ECO:0000259" key="2">
    <source>
        <dbReference type="Pfam" id="PF06742"/>
    </source>
</evidence>